<feature type="domain" description="F-box" evidence="1">
    <location>
        <begin position="150"/>
        <end position="181"/>
    </location>
</feature>
<keyword evidence="3" id="KW-1185">Reference proteome</keyword>
<dbReference type="Proteomes" id="UP000789342">
    <property type="component" value="Unassembled WGS sequence"/>
</dbReference>
<feature type="domain" description="F-box" evidence="1">
    <location>
        <begin position="1"/>
        <end position="27"/>
    </location>
</feature>
<dbReference type="AlphaFoldDB" id="A0A9N9EW60"/>
<dbReference type="InterPro" id="IPR001810">
    <property type="entry name" value="F-box_dom"/>
</dbReference>
<evidence type="ECO:0000313" key="2">
    <source>
        <dbReference type="EMBL" id="CAG8693683.1"/>
    </source>
</evidence>
<accession>A0A9N9EW60</accession>
<protein>
    <submittedName>
        <fullName evidence="2">11000_t:CDS:1</fullName>
    </submittedName>
</protein>
<dbReference type="Pfam" id="PF00646">
    <property type="entry name" value="F-box"/>
    <property type="match status" value="2"/>
</dbReference>
<sequence>IFASLPTPTYITARCVSRQWYALINLPSQVIAHIYSCKEKLHRGKIFVTTEAPIHNLKDVRFLAAFTRQNLAILDIRGRLLQESVFNRQMDRDWNIQEHCLNNDVCTETDEERDLIHRLHKPGNFIRTVAHSNQESSPAVSKVMCNVKFLAYIFNFLPFKFLLNVRSVSKQWLRIVNIPNKVLLYVGVISRHIRSGALYVVTETEFPARNKKIRSVFIDEQRAINEICRLQNSFLKENVSYQPVKVNCVGWRICPETEHSSHIRERSVFNSQGISFVWSVDNNNLR</sequence>
<comment type="caution">
    <text evidence="2">The sequence shown here is derived from an EMBL/GenBank/DDBJ whole genome shotgun (WGS) entry which is preliminary data.</text>
</comment>
<gene>
    <name evidence="2" type="ORF">AMORRO_LOCUS11755</name>
</gene>
<organism evidence="2 3">
    <name type="scientific">Acaulospora morrowiae</name>
    <dbReference type="NCBI Taxonomy" id="94023"/>
    <lineage>
        <taxon>Eukaryota</taxon>
        <taxon>Fungi</taxon>
        <taxon>Fungi incertae sedis</taxon>
        <taxon>Mucoromycota</taxon>
        <taxon>Glomeromycotina</taxon>
        <taxon>Glomeromycetes</taxon>
        <taxon>Diversisporales</taxon>
        <taxon>Acaulosporaceae</taxon>
        <taxon>Acaulospora</taxon>
    </lineage>
</organism>
<evidence type="ECO:0000259" key="1">
    <source>
        <dbReference type="Pfam" id="PF00646"/>
    </source>
</evidence>
<reference evidence="2" key="1">
    <citation type="submission" date="2021-06" db="EMBL/GenBank/DDBJ databases">
        <authorList>
            <person name="Kallberg Y."/>
            <person name="Tangrot J."/>
            <person name="Rosling A."/>
        </authorList>
    </citation>
    <scope>NUCLEOTIDE SEQUENCE</scope>
    <source>
        <strain evidence="2">CL551</strain>
    </source>
</reference>
<dbReference type="InterPro" id="IPR036047">
    <property type="entry name" value="F-box-like_dom_sf"/>
</dbReference>
<dbReference type="EMBL" id="CAJVPV010015711">
    <property type="protein sequence ID" value="CAG8693683.1"/>
    <property type="molecule type" value="Genomic_DNA"/>
</dbReference>
<proteinExistence type="predicted"/>
<evidence type="ECO:0000313" key="3">
    <source>
        <dbReference type="Proteomes" id="UP000789342"/>
    </source>
</evidence>
<dbReference type="SUPFAM" id="SSF81383">
    <property type="entry name" value="F-box domain"/>
    <property type="match status" value="1"/>
</dbReference>
<feature type="non-terminal residue" evidence="2">
    <location>
        <position position="1"/>
    </location>
</feature>
<name>A0A9N9EW60_9GLOM</name>